<dbReference type="SUPFAM" id="SSF46785">
    <property type="entry name" value="Winged helix' DNA-binding domain"/>
    <property type="match status" value="1"/>
</dbReference>
<sequence length="394" mass="46854">MSLYSESSPVNFENSKLTLTFEHPLLKKERFLISYLLELYKKERNGELKLDRQMLMGLLDMDMDELKSFIKKLSKKKLEYCVETNESLRFEGYFSVIDSFLIDEKSVIFLLSREVMLSFKKGNIFNTLHIDHILSFKEKQSYLLYLYLLNHWKEKAELEITLDNLKTILGVGDNYTRFYDFETKILLPIVEDINSNGKYILSYEKIKSGLSSNNKVIGIKFSLIDRLAEKLKNDVNILITIIKKYIDDYDFVYNLLLDSLKKYEYEYVYKNLNYARLNSKNTNLKFDMFLKECIENNVAESKKSHLEPVIKIKKHIPNIFRLQAEVFKQINRFESYKLLDANFFSPLFLRKLYSLKSGETMEVETDLFKISIYYNEDDFSEINIYKFETDENVL</sequence>
<comment type="caution">
    <text evidence="1">The sequence shown here is derived from an EMBL/GenBank/DDBJ whole genome shotgun (WGS) entry which is preliminary data.</text>
</comment>
<keyword evidence="2" id="KW-1185">Reference proteome</keyword>
<name>A0A4R7KRT5_9CLOT</name>
<protein>
    <submittedName>
        <fullName evidence="1">Replication initiator protein</fullName>
    </submittedName>
</protein>
<dbReference type="InterPro" id="IPR036388">
    <property type="entry name" value="WH-like_DNA-bd_sf"/>
</dbReference>
<organism evidence="1 2">
    <name type="scientific">Fonticella tunisiensis</name>
    <dbReference type="NCBI Taxonomy" id="1096341"/>
    <lineage>
        <taxon>Bacteria</taxon>
        <taxon>Bacillati</taxon>
        <taxon>Bacillota</taxon>
        <taxon>Clostridia</taxon>
        <taxon>Eubacteriales</taxon>
        <taxon>Clostridiaceae</taxon>
        <taxon>Fonticella</taxon>
    </lineage>
</organism>
<dbReference type="Proteomes" id="UP000295325">
    <property type="component" value="Unassembled WGS sequence"/>
</dbReference>
<gene>
    <name evidence="1" type="ORF">EDD71_10427</name>
</gene>
<dbReference type="InterPro" id="IPR036390">
    <property type="entry name" value="WH_DNA-bd_sf"/>
</dbReference>
<evidence type="ECO:0000313" key="1">
    <source>
        <dbReference type="EMBL" id="TDT62305.1"/>
    </source>
</evidence>
<dbReference type="RefSeq" id="WP_166636320.1">
    <property type="nucleotide sequence ID" value="NZ_SOAZ01000004.1"/>
</dbReference>
<dbReference type="AlphaFoldDB" id="A0A4R7KRT5"/>
<dbReference type="Gene3D" id="1.10.10.10">
    <property type="entry name" value="Winged helix-like DNA-binding domain superfamily/Winged helix DNA-binding domain"/>
    <property type="match status" value="1"/>
</dbReference>
<accession>A0A4R7KRT5</accession>
<evidence type="ECO:0000313" key="2">
    <source>
        <dbReference type="Proteomes" id="UP000295325"/>
    </source>
</evidence>
<reference evidence="1 2" key="1">
    <citation type="submission" date="2019-03" db="EMBL/GenBank/DDBJ databases">
        <title>Genomic Encyclopedia of Type Strains, Phase IV (KMG-IV): sequencing the most valuable type-strain genomes for metagenomic binning, comparative biology and taxonomic classification.</title>
        <authorList>
            <person name="Goeker M."/>
        </authorList>
    </citation>
    <scope>NUCLEOTIDE SEQUENCE [LARGE SCALE GENOMIC DNA]</scope>
    <source>
        <strain evidence="1 2">DSM 24455</strain>
    </source>
</reference>
<proteinExistence type="predicted"/>
<dbReference type="Pfam" id="PF21205">
    <property type="entry name" value="Rep3_C"/>
    <property type="match status" value="1"/>
</dbReference>
<dbReference type="EMBL" id="SOAZ01000004">
    <property type="protein sequence ID" value="TDT62305.1"/>
    <property type="molecule type" value="Genomic_DNA"/>
</dbReference>